<name>A0A914VGI1_9BILA</name>
<sequence length="124" mass="14164">MCLVHRWLARPQLIDGRPTLARRWHPPPLFGRSLNEPIYDREAHIEIIIYYCSAMIKRRGLRKRRIVVAFACRRSVWRATGHEATGATARPEDAGGDITSVISAPHPVIVARSRTRRSTRSKPC</sequence>
<dbReference type="WBParaSite" id="PSAMB.scaffold1863size27146.g15292.t1">
    <property type="protein sequence ID" value="PSAMB.scaffold1863size27146.g15292.t1"/>
    <property type="gene ID" value="PSAMB.scaffold1863size27146.g15292"/>
</dbReference>
<keyword evidence="1" id="KW-1185">Reference proteome</keyword>
<reference evidence="2" key="1">
    <citation type="submission" date="2022-11" db="UniProtKB">
        <authorList>
            <consortium name="WormBaseParasite"/>
        </authorList>
    </citation>
    <scope>IDENTIFICATION</scope>
</reference>
<evidence type="ECO:0000313" key="1">
    <source>
        <dbReference type="Proteomes" id="UP000887566"/>
    </source>
</evidence>
<organism evidence="1 2">
    <name type="scientific">Plectus sambesii</name>
    <dbReference type="NCBI Taxonomy" id="2011161"/>
    <lineage>
        <taxon>Eukaryota</taxon>
        <taxon>Metazoa</taxon>
        <taxon>Ecdysozoa</taxon>
        <taxon>Nematoda</taxon>
        <taxon>Chromadorea</taxon>
        <taxon>Plectida</taxon>
        <taxon>Plectina</taxon>
        <taxon>Plectoidea</taxon>
        <taxon>Plectidae</taxon>
        <taxon>Plectus</taxon>
    </lineage>
</organism>
<dbReference type="Proteomes" id="UP000887566">
    <property type="component" value="Unplaced"/>
</dbReference>
<accession>A0A914VGI1</accession>
<protein>
    <submittedName>
        <fullName evidence="2">Uncharacterized protein</fullName>
    </submittedName>
</protein>
<evidence type="ECO:0000313" key="2">
    <source>
        <dbReference type="WBParaSite" id="PSAMB.scaffold1863size27146.g15292.t1"/>
    </source>
</evidence>
<proteinExistence type="predicted"/>
<dbReference type="AlphaFoldDB" id="A0A914VGI1"/>